<feature type="domain" description="Outer membrane protein beta-barrel" evidence="3">
    <location>
        <begin position="8"/>
        <end position="236"/>
    </location>
</feature>
<organism evidence="4 5">
    <name type="scientific">Microbulbifer halophilus</name>
    <dbReference type="NCBI Taxonomy" id="453963"/>
    <lineage>
        <taxon>Bacteria</taxon>
        <taxon>Pseudomonadati</taxon>
        <taxon>Pseudomonadota</taxon>
        <taxon>Gammaproteobacteria</taxon>
        <taxon>Cellvibrionales</taxon>
        <taxon>Microbulbiferaceae</taxon>
        <taxon>Microbulbifer</taxon>
    </lineage>
</organism>
<dbReference type="SUPFAM" id="SSF56925">
    <property type="entry name" value="OMPA-like"/>
    <property type="match status" value="1"/>
</dbReference>
<accession>A0ABW5EJ86</accession>
<evidence type="ECO:0000259" key="3">
    <source>
        <dbReference type="Pfam" id="PF13505"/>
    </source>
</evidence>
<gene>
    <name evidence="4" type="ORF">ACFSKX_18330</name>
</gene>
<name>A0ABW5EJ86_9GAMM</name>
<keyword evidence="1 2" id="KW-0732">Signal</keyword>
<dbReference type="Proteomes" id="UP001597425">
    <property type="component" value="Unassembled WGS sequence"/>
</dbReference>
<evidence type="ECO:0000313" key="5">
    <source>
        <dbReference type="Proteomes" id="UP001597425"/>
    </source>
</evidence>
<dbReference type="InterPro" id="IPR027385">
    <property type="entry name" value="Beta-barrel_OMP"/>
</dbReference>
<keyword evidence="5" id="KW-1185">Reference proteome</keyword>
<comment type="caution">
    <text evidence="4">The sequence shown here is derived from an EMBL/GenBank/DDBJ whole genome shotgun (WGS) entry which is preliminary data.</text>
</comment>
<feature type="signal peptide" evidence="2">
    <location>
        <begin position="1"/>
        <end position="21"/>
    </location>
</feature>
<dbReference type="EMBL" id="JBHUJD010000039">
    <property type="protein sequence ID" value="MFD2312380.1"/>
    <property type="molecule type" value="Genomic_DNA"/>
</dbReference>
<evidence type="ECO:0000256" key="2">
    <source>
        <dbReference type="SAM" id="SignalP"/>
    </source>
</evidence>
<dbReference type="InterPro" id="IPR011250">
    <property type="entry name" value="OMP/PagP_B-barrel"/>
</dbReference>
<feature type="chain" id="PRO_5045576373" evidence="2">
    <location>
        <begin position="22"/>
        <end position="236"/>
    </location>
</feature>
<evidence type="ECO:0000256" key="1">
    <source>
        <dbReference type="ARBA" id="ARBA00022729"/>
    </source>
</evidence>
<dbReference type="RefSeq" id="WP_265722598.1">
    <property type="nucleotide sequence ID" value="NZ_JAPIVK010000025.1"/>
</dbReference>
<evidence type="ECO:0000313" key="4">
    <source>
        <dbReference type="EMBL" id="MFD2312380.1"/>
    </source>
</evidence>
<reference evidence="5" key="1">
    <citation type="journal article" date="2019" name="Int. J. Syst. Evol. Microbiol.">
        <title>The Global Catalogue of Microorganisms (GCM) 10K type strain sequencing project: providing services to taxonomists for standard genome sequencing and annotation.</title>
        <authorList>
            <consortium name="The Broad Institute Genomics Platform"/>
            <consortium name="The Broad Institute Genome Sequencing Center for Infectious Disease"/>
            <person name="Wu L."/>
            <person name="Ma J."/>
        </authorList>
    </citation>
    <scope>NUCLEOTIDE SEQUENCE [LARGE SCALE GENOMIC DNA]</scope>
    <source>
        <strain evidence="5">KCTC 12848</strain>
    </source>
</reference>
<sequence>MPRQTFLLAVPLLALCANAQADFYSHRYAGVSLTEIDQQGFCSDAEGFVRGLSSDNWHASGQGCSEGGDGWKLYGGWRWTPHLAVEAGYQQLADSKLGFRLDADQNQYLQFRDKIRTRLANAYVVGHWPIAAGFSVFGKVGGGLWWSELSERRSGEILFEFEDEEGNREEQLVEINGRIGASDNGFHWGYGAGISYQHRNRWSIRAEWESLGDLGSEELRGDYDVEVASLGWSMHF</sequence>
<protein>
    <submittedName>
        <fullName evidence="4">Outer membrane beta-barrel protein</fullName>
    </submittedName>
</protein>
<dbReference type="Pfam" id="PF13505">
    <property type="entry name" value="OMP_b-brl"/>
    <property type="match status" value="1"/>
</dbReference>
<proteinExistence type="predicted"/>
<dbReference type="Gene3D" id="2.40.160.20">
    <property type="match status" value="1"/>
</dbReference>